<comment type="caution">
    <text evidence="7">The sequence shown here is derived from an EMBL/GenBank/DDBJ whole genome shotgun (WGS) entry which is preliminary data.</text>
</comment>
<dbReference type="PROSITE" id="PS50929">
    <property type="entry name" value="ABC_TM1F"/>
    <property type="match status" value="1"/>
</dbReference>
<dbReference type="CDD" id="cd07346">
    <property type="entry name" value="ABC_6TM_exporters"/>
    <property type="match status" value="1"/>
</dbReference>
<name>A0ABQ0TT02_9BACL</name>
<keyword evidence="4 5" id="KW-0472">Membrane</keyword>
<dbReference type="Proteomes" id="UP000319578">
    <property type="component" value="Unassembled WGS sequence"/>
</dbReference>
<reference evidence="7 8" key="1">
    <citation type="submission" date="2019-06" db="EMBL/GenBank/DDBJ databases">
        <title>Whole genome shotgun sequence of Brevibacillus reuszeri NBRC 15719.</title>
        <authorList>
            <person name="Hosoyama A."/>
            <person name="Uohara A."/>
            <person name="Ohji S."/>
            <person name="Ichikawa N."/>
        </authorList>
    </citation>
    <scope>NUCLEOTIDE SEQUENCE [LARGE SCALE GENOMIC DNA]</scope>
    <source>
        <strain evidence="7 8">NBRC 15719</strain>
    </source>
</reference>
<keyword evidence="8" id="KW-1185">Reference proteome</keyword>
<dbReference type="PANTHER" id="PTHR43394">
    <property type="entry name" value="ATP-DEPENDENT PERMEASE MDL1, MITOCHONDRIAL"/>
    <property type="match status" value="1"/>
</dbReference>
<dbReference type="Pfam" id="PF00005">
    <property type="entry name" value="ABC_tran"/>
    <property type="match status" value="1"/>
</dbReference>
<dbReference type="Gene3D" id="1.20.1560.10">
    <property type="entry name" value="ABC transporter type 1, transmembrane domain"/>
    <property type="match status" value="1"/>
</dbReference>
<gene>
    <name evidence="7" type="ORF">BRE01_45970</name>
</gene>
<evidence type="ECO:0000256" key="1">
    <source>
        <dbReference type="ARBA" id="ARBA00004651"/>
    </source>
</evidence>
<evidence type="ECO:0000256" key="2">
    <source>
        <dbReference type="ARBA" id="ARBA00022692"/>
    </source>
</evidence>
<dbReference type="PANTHER" id="PTHR43394:SF1">
    <property type="entry name" value="ATP-BINDING CASSETTE SUB-FAMILY B MEMBER 10, MITOCHONDRIAL"/>
    <property type="match status" value="1"/>
</dbReference>
<comment type="subcellular location">
    <subcellularLocation>
        <location evidence="1">Cell membrane</location>
        <topology evidence="1">Multi-pass membrane protein</topology>
    </subcellularLocation>
</comment>
<dbReference type="EMBL" id="BJON01000018">
    <property type="protein sequence ID" value="GED70895.1"/>
    <property type="molecule type" value="Genomic_DNA"/>
</dbReference>
<evidence type="ECO:0000313" key="8">
    <source>
        <dbReference type="Proteomes" id="UP000319578"/>
    </source>
</evidence>
<evidence type="ECO:0000256" key="3">
    <source>
        <dbReference type="ARBA" id="ARBA00022989"/>
    </source>
</evidence>
<evidence type="ECO:0000256" key="4">
    <source>
        <dbReference type="ARBA" id="ARBA00023136"/>
    </source>
</evidence>
<evidence type="ECO:0000259" key="6">
    <source>
        <dbReference type="PROSITE" id="PS50929"/>
    </source>
</evidence>
<dbReference type="InterPro" id="IPR011527">
    <property type="entry name" value="ABC1_TM_dom"/>
</dbReference>
<accession>A0ABQ0TT02</accession>
<feature type="domain" description="ABC transmembrane type-1" evidence="6">
    <location>
        <begin position="1"/>
        <end position="69"/>
    </location>
</feature>
<dbReference type="InterPro" id="IPR003439">
    <property type="entry name" value="ABC_transporter-like_ATP-bd"/>
</dbReference>
<dbReference type="InterPro" id="IPR039421">
    <property type="entry name" value="Type_1_exporter"/>
</dbReference>
<dbReference type="Gene3D" id="3.40.50.300">
    <property type="entry name" value="P-loop containing nucleotide triphosphate hydrolases"/>
    <property type="match status" value="1"/>
</dbReference>
<dbReference type="InterPro" id="IPR027417">
    <property type="entry name" value="P-loop_NTPase"/>
</dbReference>
<dbReference type="RefSeq" id="WP_049741468.1">
    <property type="nucleotide sequence ID" value="NZ_BJON01000018.1"/>
</dbReference>
<dbReference type="InterPro" id="IPR036640">
    <property type="entry name" value="ABC1_TM_sf"/>
</dbReference>
<organism evidence="7 8">
    <name type="scientific">Brevibacillus reuszeri</name>
    <dbReference type="NCBI Taxonomy" id="54915"/>
    <lineage>
        <taxon>Bacteria</taxon>
        <taxon>Bacillati</taxon>
        <taxon>Bacillota</taxon>
        <taxon>Bacilli</taxon>
        <taxon>Bacillales</taxon>
        <taxon>Paenibacillaceae</taxon>
        <taxon>Brevibacillus</taxon>
    </lineage>
</organism>
<dbReference type="SUPFAM" id="SSF90123">
    <property type="entry name" value="ABC transporter transmembrane region"/>
    <property type="match status" value="1"/>
</dbReference>
<evidence type="ECO:0000313" key="7">
    <source>
        <dbReference type="EMBL" id="GED70895.1"/>
    </source>
</evidence>
<keyword evidence="2 5" id="KW-0812">Transmembrane</keyword>
<sequence length="200" mass="22159">MKASRLSASFPPIIEWINYIGMTLVLLFGAWQAMQNQMTVGDIVAYLAYLRLLQGPIRSFSRMVSKIQQASAAYERIHEVLETVPVVRNKKRAINLPPLQGDVLFDNVDFAYEKGVPVLQNFYLRIEPKQVTALVGSSGSGKSTIAHLIARLYDVQKGAVFVDGYPLTDVTLESLRTQIGIVSALLIHRETPVETVVAGK</sequence>
<proteinExistence type="predicted"/>
<dbReference type="Pfam" id="PF00664">
    <property type="entry name" value="ABC_membrane"/>
    <property type="match status" value="1"/>
</dbReference>
<dbReference type="SUPFAM" id="SSF52540">
    <property type="entry name" value="P-loop containing nucleoside triphosphate hydrolases"/>
    <property type="match status" value="1"/>
</dbReference>
<protein>
    <recommendedName>
        <fullName evidence="6">ABC transmembrane type-1 domain-containing protein</fullName>
    </recommendedName>
</protein>
<keyword evidence="3 5" id="KW-1133">Transmembrane helix</keyword>
<feature type="transmembrane region" description="Helical" evidence="5">
    <location>
        <begin position="12"/>
        <end position="31"/>
    </location>
</feature>
<evidence type="ECO:0000256" key="5">
    <source>
        <dbReference type="SAM" id="Phobius"/>
    </source>
</evidence>